<dbReference type="InterPro" id="IPR015655">
    <property type="entry name" value="PP2C"/>
</dbReference>
<dbReference type="Proteomes" id="UP001501803">
    <property type="component" value="Unassembled WGS sequence"/>
</dbReference>
<gene>
    <name evidence="2" type="ORF">GCM10022381_11470</name>
</gene>
<dbReference type="SUPFAM" id="SSF81606">
    <property type="entry name" value="PP2C-like"/>
    <property type="match status" value="1"/>
</dbReference>
<evidence type="ECO:0000259" key="1">
    <source>
        <dbReference type="PROSITE" id="PS51746"/>
    </source>
</evidence>
<dbReference type="Pfam" id="PF13672">
    <property type="entry name" value="PP2C_2"/>
    <property type="match status" value="1"/>
</dbReference>
<protein>
    <submittedName>
        <fullName evidence="2">Protein phosphatase 2C domain-containing protein</fullName>
    </submittedName>
</protein>
<dbReference type="PANTHER" id="PTHR47992">
    <property type="entry name" value="PROTEIN PHOSPHATASE"/>
    <property type="match status" value="1"/>
</dbReference>
<dbReference type="InterPro" id="IPR036457">
    <property type="entry name" value="PPM-type-like_dom_sf"/>
</dbReference>
<dbReference type="Gene3D" id="3.60.40.10">
    <property type="entry name" value="PPM-type phosphatase domain"/>
    <property type="match status" value="1"/>
</dbReference>
<sequence>MGEHGESDLILATEHTHLSFSAHSDIGLVRSVNEDSFLAGSPVFLVADGMGGHARGEVASQTVVRVFEEHIERDVPSTPERILDAIHSSNDAVHDLSSADDFGSAVAGTTLAGVAIVDAGEGTGLCWMAFNIGDSRVYTWDGHVLRQLSVDHSAVQAMIDAGLLRPEDAESWPERNVITRAIGLSDHADADVWLIPIDGRQTFLICSDGVSNELSLERMTRILAAHETGKTAAQNGGGVTVAEALVAAALDHRGRDNLTAIVVGSHSRPIEVLA</sequence>
<dbReference type="SMART" id="SM00331">
    <property type="entry name" value="PP2C_SIG"/>
    <property type="match status" value="1"/>
</dbReference>
<dbReference type="PROSITE" id="PS51746">
    <property type="entry name" value="PPM_2"/>
    <property type="match status" value="1"/>
</dbReference>
<dbReference type="SMART" id="SM00332">
    <property type="entry name" value="PP2Cc"/>
    <property type="match status" value="1"/>
</dbReference>
<proteinExistence type="predicted"/>
<organism evidence="2 3">
    <name type="scientific">Leifsonia kafniensis</name>
    <dbReference type="NCBI Taxonomy" id="475957"/>
    <lineage>
        <taxon>Bacteria</taxon>
        <taxon>Bacillati</taxon>
        <taxon>Actinomycetota</taxon>
        <taxon>Actinomycetes</taxon>
        <taxon>Micrococcales</taxon>
        <taxon>Microbacteriaceae</taxon>
        <taxon>Leifsonia</taxon>
    </lineage>
</organism>
<dbReference type="RefSeq" id="WP_345063289.1">
    <property type="nucleotide sequence ID" value="NZ_BAABCN010000002.1"/>
</dbReference>
<evidence type="ECO:0000313" key="2">
    <source>
        <dbReference type="EMBL" id="GAA3869918.1"/>
    </source>
</evidence>
<name>A0ABP7K922_9MICO</name>
<accession>A0ABP7K922</accession>
<dbReference type="InterPro" id="IPR001932">
    <property type="entry name" value="PPM-type_phosphatase-like_dom"/>
</dbReference>
<dbReference type="CDD" id="cd00143">
    <property type="entry name" value="PP2Cc"/>
    <property type="match status" value="1"/>
</dbReference>
<evidence type="ECO:0000313" key="3">
    <source>
        <dbReference type="Proteomes" id="UP001501803"/>
    </source>
</evidence>
<feature type="domain" description="PPM-type phosphatase" evidence="1">
    <location>
        <begin position="19"/>
        <end position="265"/>
    </location>
</feature>
<dbReference type="EMBL" id="BAABCN010000002">
    <property type="protein sequence ID" value="GAA3869918.1"/>
    <property type="molecule type" value="Genomic_DNA"/>
</dbReference>
<comment type="caution">
    <text evidence="2">The sequence shown here is derived from an EMBL/GenBank/DDBJ whole genome shotgun (WGS) entry which is preliminary data.</text>
</comment>
<reference evidence="3" key="1">
    <citation type="journal article" date="2019" name="Int. J. Syst. Evol. Microbiol.">
        <title>The Global Catalogue of Microorganisms (GCM) 10K type strain sequencing project: providing services to taxonomists for standard genome sequencing and annotation.</title>
        <authorList>
            <consortium name="The Broad Institute Genomics Platform"/>
            <consortium name="The Broad Institute Genome Sequencing Center for Infectious Disease"/>
            <person name="Wu L."/>
            <person name="Ma J."/>
        </authorList>
    </citation>
    <scope>NUCLEOTIDE SEQUENCE [LARGE SCALE GENOMIC DNA]</scope>
    <source>
        <strain evidence="3">JCM 17021</strain>
    </source>
</reference>
<keyword evidence="3" id="KW-1185">Reference proteome</keyword>